<dbReference type="Proteomes" id="UP000220133">
    <property type="component" value="Chromosome"/>
</dbReference>
<keyword evidence="1" id="KW-0732">Signal</keyword>
<keyword evidence="3" id="KW-1185">Reference proteome</keyword>
<evidence type="ECO:0000313" key="3">
    <source>
        <dbReference type="Proteomes" id="UP000220133"/>
    </source>
</evidence>
<dbReference type="EMBL" id="CP023777">
    <property type="protein sequence ID" value="ATL48569.1"/>
    <property type="molecule type" value="Genomic_DNA"/>
</dbReference>
<feature type="chain" id="PRO_5012019110" description="DUF4252 domain-containing protein" evidence="1">
    <location>
        <begin position="20"/>
        <end position="171"/>
    </location>
</feature>
<gene>
    <name evidence="2" type="ORF">COR50_16145</name>
</gene>
<accession>A0A291QX12</accession>
<name>A0A291QX12_9BACT</name>
<evidence type="ECO:0008006" key="4">
    <source>
        <dbReference type="Google" id="ProtNLM"/>
    </source>
</evidence>
<evidence type="ECO:0000313" key="2">
    <source>
        <dbReference type="EMBL" id="ATL48569.1"/>
    </source>
</evidence>
<organism evidence="2 3">
    <name type="scientific">Chitinophaga caeni</name>
    <dbReference type="NCBI Taxonomy" id="2029983"/>
    <lineage>
        <taxon>Bacteria</taxon>
        <taxon>Pseudomonadati</taxon>
        <taxon>Bacteroidota</taxon>
        <taxon>Chitinophagia</taxon>
        <taxon>Chitinophagales</taxon>
        <taxon>Chitinophagaceae</taxon>
        <taxon>Chitinophaga</taxon>
    </lineage>
</organism>
<feature type="signal peptide" evidence="1">
    <location>
        <begin position="1"/>
        <end position="19"/>
    </location>
</feature>
<dbReference type="OrthoDB" id="1118838at2"/>
<dbReference type="AlphaFoldDB" id="A0A291QX12"/>
<dbReference type="Pfam" id="PF14060">
    <property type="entry name" value="DUF4252"/>
    <property type="match status" value="1"/>
</dbReference>
<proteinExistence type="predicted"/>
<reference evidence="2 3" key="1">
    <citation type="submission" date="2017-10" db="EMBL/GenBank/DDBJ databases">
        <title>Paenichitinophaga pekingensis gen. nov., sp. nov., isolated from activated sludge.</title>
        <authorList>
            <person name="Jin D."/>
            <person name="Kong X."/>
            <person name="Deng Y."/>
            <person name="Bai Z."/>
        </authorList>
    </citation>
    <scope>NUCLEOTIDE SEQUENCE [LARGE SCALE GENOMIC DNA]</scope>
    <source>
        <strain evidence="2 3">13</strain>
    </source>
</reference>
<dbReference type="KEGG" id="cbae:COR50_16145"/>
<protein>
    <recommendedName>
        <fullName evidence="4">DUF4252 domain-containing protein</fullName>
    </recommendedName>
</protein>
<dbReference type="InterPro" id="IPR025348">
    <property type="entry name" value="DUF4252"/>
</dbReference>
<evidence type="ECO:0000256" key="1">
    <source>
        <dbReference type="SAM" id="SignalP"/>
    </source>
</evidence>
<dbReference type="RefSeq" id="WP_098194942.1">
    <property type="nucleotide sequence ID" value="NZ_CP023777.1"/>
</dbReference>
<sequence length="171" mass="19205">MKKIYFLLIILIAGFSAQAQTSVIDQFFKKYQNDEAFMVISISPKMFSMFSKISSSDPDSKKVLDVASKLRGLRILVKEDAKDGLKLYKEASSLLTREFEELMTIREKENDLRFLVKENSKGNIAELVMLVGGMDTFVALSLVGDINLSELSSIADDMNIEGFSNLKKAKK</sequence>